<gene>
    <name evidence="3" type="ORF">FKZ61_03345</name>
</gene>
<sequence length="536" mass="62821">MARRVLRRVTIHDRYQLEFKLGYPLTPGQETRYKIDTYIFVPRSLGIDRDTYTEREFYRDIQNYVRMKTPRFRLRELLSAPHSPLNNCERILHTQDPALLQLKKEELISSFKFLRAILKSAIRAHLARYVWHHGRKQFTPDLALPLAESVDELLETTQELTRRYRALAPYVDVESMPTRLRQSYRLTDEAISLVVEEGLLQAFLLVDRHLDRATHRQRGAALKKRIEAHVQAELQHRQAMGYGPPLRRKGDNEEYLFRTSILKKYTSSVLWLSTSVKREGTTLEHVLYALAAGVSMVFATVVAFYFQLRFGTFTFPVFVALVVGYMFKDRIKEIGRSLSARFLHNILYDRRTVIHTQDRRHELGYVREKVEYVSEKEVPAEVLASRDRGILAELANDRQGETIIRYTKAVVLHADALDAVHTNGLEITAINDIMRYDIRPYLRKMDNPTQRKWLLENGKLYRVRCHKTYHLNFVSVYRSVDEPDQPTIYQRTQVVLDRKGICRIVLGDEELEQELEDEVWTDEEQPARPVALPHQA</sequence>
<feature type="transmembrane region" description="Helical" evidence="2">
    <location>
        <begin position="310"/>
        <end position="327"/>
    </location>
</feature>
<dbReference type="EMBL" id="VIGC01000003">
    <property type="protein sequence ID" value="TQE97461.1"/>
    <property type="molecule type" value="Genomic_DNA"/>
</dbReference>
<dbReference type="RefSeq" id="WP_141608654.1">
    <property type="nucleotide sequence ID" value="NZ_VIGC02000003.1"/>
</dbReference>
<keyword evidence="4" id="KW-1185">Reference proteome</keyword>
<organism evidence="3 4">
    <name type="scientific">Litorilinea aerophila</name>
    <dbReference type="NCBI Taxonomy" id="1204385"/>
    <lineage>
        <taxon>Bacteria</taxon>
        <taxon>Bacillati</taxon>
        <taxon>Chloroflexota</taxon>
        <taxon>Caldilineae</taxon>
        <taxon>Caldilineales</taxon>
        <taxon>Caldilineaceae</taxon>
        <taxon>Litorilinea</taxon>
    </lineage>
</organism>
<keyword evidence="2" id="KW-1133">Transmembrane helix</keyword>
<comment type="caution">
    <text evidence="3">The sequence shown here is derived from an EMBL/GenBank/DDBJ whole genome shotgun (WGS) entry which is preliminary data.</text>
</comment>
<accession>A0A540VL23</accession>
<reference evidence="3 4" key="1">
    <citation type="submission" date="2019-06" db="EMBL/GenBank/DDBJ databases">
        <title>Genome sequence of Litorilinea aerophila BAA-2444.</title>
        <authorList>
            <person name="Maclea K.S."/>
            <person name="Maurais E.G."/>
            <person name="Iannazzi L.C."/>
        </authorList>
    </citation>
    <scope>NUCLEOTIDE SEQUENCE [LARGE SCALE GENOMIC DNA]</scope>
    <source>
        <strain evidence="3 4">ATCC BAA-2444</strain>
    </source>
</reference>
<protein>
    <submittedName>
        <fullName evidence="3">Uncharacterized protein</fullName>
    </submittedName>
</protein>
<feature type="compositionally biased region" description="Acidic residues" evidence="1">
    <location>
        <begin position="515"/>
        <end position="524"/>
    </location>
</feature>
<keyword evidence="2" id="KW-0472">Membrane</keyword>
<feature type="transmembrane region" description="Helical" evidence="2">
    <location>
        <begin position="286"/>
        <end position="304"/>
    </location>
</feature>
<feature type="region of interest" description="Disordered" evidence="1">
    <location>
        <begin position="515"/>
        <end position="536"/>
    </location>
</feature>
<evidence type="ECO:0000313" key="4">
    <source>
        <dbReference type="Proteomes" id="UP000317371"/>
    </source>
</evidence>
<dbReference type="InParanoid" id="A0A540VL23"/>
<evidence type="ECO:0000256" key="1">
    <source>
        <dbReference type="SAM" id="MobiDB-lite"/>
    </source>
</evidence>
<keyword evidence="2" id="KW-0812">Transmembrane</keyword>
<dbReference type="AlphaFoldDB" id="A0A540VL23"/>
<name>A0A540VL23_9CHLR</name>
<evidence type="ECO:0000313" key="3">
    <source>
        <dbReference type="EMBL" id="TQE97461.1"/>
    </source>
</evidence>
<proteinExistence type="predicted"/>
<dbReference type="Proteomes" id="UP000317371">
    <property type="component" value="Unassembled WGS sequence"/>
</dbReference>
<dbReference type="OrthoDB" id="366465at2"/>
<evidence type="ECO:0000256" key="2">
    <source>
        <dbReference type="SAM" id="Phobius"/>
    </source>
</evidence>